<keyword evidence="1" id="KW-0812">Transmembrane</keyword>
<organism evidence="2 3">
    <name type="scientific">Mesobacillus foraminis</name>
    <dbReference type="NCBI Taxonomy" id="279826"/>
    <lineage>
        <taxon>Bacteria</taxon>
        <taxon>Bacillati</taxon>
        <taxon>Bacillota</taxon>
        <taxon>Bacilli</taxon>
        <taxon>Bacillales</taxon>
        <taxon>Bacillaceae</taxon>
        <taxon>Mesobacillus</taxon>
    </lineage>
</organism>
<dbReference type="InterPro" id="IPR006938">
    <property type="entry name" value="DUF624"/>
</dbReference>
<dbReference type="EMBL" id="SLVV01000012">
    <property type="protein sequence ID" value="TCN21479.1"/>
    <property type="molecule type" value="Genomic_DNA"/>
</dbReference>
<dbReference type="AlphaFoldDB" id="A0A4R2B7Y0"/>
<name>A0A4R2B7Y0_9BACI</name>
<reference evidence="2 3" key="1">
    <citation type="journal article" date="2015" name="Stand. Genomic Sci.">
        <title>Genomic Encyclopedia of Bacterial and Archaeal Type Strains, Phase III: the genomes of soil and plant-associated and newly described type strains.</title>
        <authorList>
            <person name="Whitman W.B."/>
            <person name="Woyke T."/>
            <person name="Klenk H.P."/>
            <person name="Zhou Y."/>
            <person name="Lilburn T.G."/>
            <person name="Beck B.J."/>
            <person name="De Vos P."/>
            <person name="Vandamme P."/>
            <person name="Eisen J.A."/>
            <person name="Garrity G."/>
            <person name="Hugenholtz P."/>
            <person name="Kyrpides N.C."/>
        </authorList>
    </citation>
    <scope>NUCLEOTIDE SEQUENCE [LARGE SCALE GENOMIC DNA]</scope>
    <source>
        <strain evidence="2 3">CV53</strain>
    </source>
</reference>
<evidence type="ECO:0000256" key="1">
    <source>
        <dbReference type="SAM" id="Phobius"/>
    </source>
</evidence>
<feature type="transmembrane region" description="Helical" evidence="1">
    <location>
        <begin position="178"/>
        <end position="199"/>
    </location>
</feature>
<evidence type="ECO:0000313" key="3">
    <source>
        <dbReference type="Proteomes" id="UP000295689"/>
    </source>
</evidence>
<keyword evidence="1" id="KW-0472">Membrane</keyword>
<dbReference type="Pfam" id="PF04854">
    <property type="entry name" value="DUF624"/>
    <property type="match status" value="1"/>
</dbReference>
<accession>A0A4R2B7Y0</accession>
<keyword evidence="3" id="KW-1185">Reference proteome</keyword>
<sequence>MELKGLTGKFYRVSEFIMNLAYINLLWIFFSLAGGVILGWAPSTVAMFTVIRKWIMKEEELKITKTWWQTYKAEFVKANALGYVLLAIGFVLIVNFRFFHAQEGLVFLVLQTFTVFIIFLFLLTCIYIFPAYVHYHLKFFQYFNQAMIIGLIRPLYSAVIIAALLIISYILFTLPGLVPFYGISLAGFIITVLVCQCFARMEQQSQEQQS</sequence>
<feature type="transmembrane region" description="Helical" evidence="1">
    <location>
        <begin position="20"/>
        <end position="51"/>
    </location>
</feature>
<evidence type="ECO:0000313" key="2">
    <source>
        <dbReference type="EMBL" id="TCN21479.1"/>
    </source>
</evidence>
<protein>
    <submittedName>
        <fullName evidence="2">Putative membrane protein YesL</fullName>
    </submittedName>
</protein>
<feature type="transmembrane region" description="Helical" evidence="1">
    <location>
        <begin position="80"/>
        <end position="99"/>
    </location>
</feature>
<proteinExistence type="predicted"/>
<feature type="transmembrane region" description="Helical" evidence="1">
    <location>
        <begin position="154"/>
        <end position="172"/>
    </location>
</feature>
<comment type="caution">
    <text evidence="2">The sequence shown here is derived from an EMBL/GenBank/DDBJ whole genome shotgun (WGS) entry which is preliminary data.</text>
</comment>
<dbReference type="RefSeq" id="WP_132010625.1">
    <property type="nucleotide sequence ID" value="NZ_JABUHM010000014.1"/>
</dbReference>
<dbReference type="Proteomes" id="UP000295689">
    <property type="component" value="Unassembled WGS sequence"/>
</dbReference>
<keyword evidence="1" id="KW-1133">Transmembrane helix</keyword>
<feature type="transmembrane region" description="Helical" evidence="1">
    <location>
        <begin position="105"/>
        <end position="133"/>
    </location>
</feature>
<gene>
    <name evidence="2" type="ORF">EV146_112162</name>
</gene>